<sequence>MSSMESLNAKWGELYDISLTTQRPSQQRKEEESRAYMDDKWKSSNFLREEFKEGVKNLEDIVHELRSGPDVPGLGNYIHYDTAEGLTVVAESIRAFLEFDLALIKSRDLTQTAAVTTAGTAGPEIAKGFDLAIDTFVSTLAVIQKGPFTSPGAREMTEAAYRKASAMAFKLKTMKKGTPDDRETIWCSLVTDNSFRCGSEREIELANQPNGFTTPRPVRTCQHEDFYHSYHDDPPCYEEVPVQQQTTEQPSEQMSEQKSEQVSEQKVQQTSQQTSQPPTDNHRTKHRGLRGVFSSLYSALSLQSDVTGVGPAAKTNESFKAKED</sequence>
<organism evidence="2 3">
    <name type="scientific">Ophiocordyceps camponoti-rufipedis</name>
    <dbReference type="NCBI Taxonomy" id="2004952"/>
    <lineage>
        <taxon>Eukaryota</taxon>
        <taxon>Fungi</taxon>
        <taxon>Dikarya</taxon>
        <taxon>Ascomycota</taxon>
        <taxon>Pezizomycotina</taxon>
        <taxon>Sordariomycetes</taxon>
        <taxon>Hypocreomycetidae</taxon>
        <taxon>Hypocreales</taxon>
        <taxon>Ophiocordycipitaceae</taxon>
        <taxon>Ophiocordyceps</taxon>
    </lineage>
</organism>
<keyword evidence="3" id="KW-1185">Reference proteome</keyword>
<feature type="compositionally biased region" description="Low complexity" evidence="1">
    <location>
        <begin position="264"/>
        <end position="277"/>
    </location>
</feature>
<proteinExistence type="predicted"/>
<feature type="region of interest" description="Disordered" evidence="1">
    <location>
        <begin position="302"/>
        <end position="324"/>
    </location>
</feature>
<feature type="compositionally biased region" description="Low complexity" evidence="1">
    <location>
        <begin position="242"/>
        <end position="254"/>
    </location>
</feature>
<evidence type="ECO:0000256" key="1">
    <source>
        <dbReference type="SAM" id="MobiDB-lite"/>
    </source>
</evidence>
<reference evidence="2 3" key="1">
    <citation type="submission" date="2017-06" db="EMBL/GenBank/DDBJ databases">
        <title>Ant-infecting Ophiocordyceps genomes reveal a high diversity of potential behavioral manipulation genes and a possible major role for enterotoxins.</title>
        <authorList>
            <person name="De Bekker C."/>
            <person name="Evans H.C."/>
            <person name="Brachmann A."/>
            <person name="Hughes D.P."/>
        </authorList>
    </citation>
    <scope>NUCLEOTIDE SEQUENCE [LARGE SCALE GENOMIC DNA]</scope>
    <source>
        <strain evidence="2 3">Map16</strain>
    </source>
</reference>
<dbReference type="Proteomes" id="UP000226431">
    <property type="component" value="Unassembled WGS sequence"/>
</dbReference>
<name>A0A2C5XK82_9HYPO</name>
<accession>A0A2C5XK82</accession>
<comment type="caution">
    <text evidence="2">The sequence shown here is derived from an EMBL/GenBank/DDBJ whole genome shotgun (WGS) entry which is preliminary data.</text>
</comment>
<gene>
    <name evidence="2" type="ORF">CDD80_2496</name>
</gene>
<evidence type="ECO:0000313" key="2">
    <source>
        <dbReference type="EMBL" id="PHH75279.1"/>
    </source>
</evidence>
<evidence type="ECO:0000313" key="3">
    <source>
        <dbReference type="Proteomes" id="UP000226431"/>
    </source>
</evidence>
<feature type="region of interest" description="Disordered" evidence="1">
    <location>
        <begin position="242"/>
        <end position="290"/>
    </location>
</feature>
<protein>
    <submittedName>
        <fullName evidence="2">Uncharacterized protein</fullName>
    </submittedName>
</protein>
<dbReference type="EMBL" id="NJES01000225">
    <property type="protein sequence ID" value="PHH75279.1"/>
    <property type="molecule type" value="Genomic_DNA"/>
</dbReference>
<dbReference type="AlphaFoldDB" id="A0A2C5XK82"/>